<dbReference type="Gene3D" id="3.10.20.90">
    <property type="entry name" value="Phosphatidylinositol 3-kinase Catalytic Subunit, Chain A, domain 1"/>
    <property type="match status" value="1"/>
</dbReference>
<organism evidence="8 9">
    <name type="scientific">Protea cynaroides</name>
    <dbReference type="NCBI Taxonomy" id="273540"/>
    <lineage>
        <taxon>Eukaryota</taxon>
        <taxon>Viridiplantae</taxon>
        <taxon>Streptophyta</taxon>
        <taxon>Embryophyta</taxon>
        <taxon>Tracheophyta</taxon>
        <taxon>Spermatophyta</taxon>
        <taxon>Magnoliopsida</taxon>
        <taxon>Proteales</taxon>
        <taxon>Proteaceae</taxon>
        <taxon>Protea</taxon>
    </lineage>
</organism>
<dbReference type="PANTHER" id="PTHR31384">
    <property type="entry name" value="AUXIN RESPONSE FACTOR 4-RELATED"/>
    <property type="match status" value="1"/>
</dbReference>
<feature type="domain" description="PB1" evidence="7">
    <location>
        <begin position="286"/>
        <end position="373"/>
    </location>
</feature>
<sequence>MNDRIQARNSLLRNMDGIESRMNQALEGTETLPAVGGLCSSAVVAAQGTHEPALADEEPELADRLGGMSLQLGKGATGSQYGRLNLWQLHFSFVCHFSQIQAAKAARNARIGVAYDESDLENLFKRTMPWLGVTDVRTSDSVATNTKASAATAVSLVAAIYATIASIADPTPRAAEAAVGSASKFVNCSNLHSQPQMIPQQMTQNNNQPKAILVAPNLVKELQQKPDIKPSTSALPISKSQAQGVVVPQTYVNAAVQMDYLDSSSSATSVRLSQNDAPLLQNFQMFSFNPSQYCSRTRARIHGLLHRLNSSRCEHSLRCTNMELLEDRLTLLRIGWKLVYVDHENDLLLVGDDPWEEFVNCIRNIKILSPQEVQQMSLDGDLGNGVLPNQACSSSDGGNAWRSGN</sequence>
<comment type="caution">
    <text evidence="8">The sequence shown here is derived from an EMBL/GenBank/DDBJ whole genome shotgun (WGS) entry which is preliminary data.</text>
</comment>
<keyword evidence="5 6" id="KW-0927">Auxin signaling pathway</keyword>
<dbReference type="Proteomes" id="UP001141806">
    <property type="component" value="Unassembled WGS sequence"/>
</dbReference>
<protein>
    <recommendedName>
        <fullName evidence="6">Auxin-responsive protein</fullName>
    </recommendedName>
</protein>
<name>A0A9Q0K5G1_9MAGN</name>
<keyword evidence="3 6" id="KW-0804">Transcription</keyword>
<keyword evidence="2 6" id="KW-0805">Transcription regulation</keyword>
<evidence type="ECO:0000256" key="3">
    <source>
        <dbReference type="ARBA" id="ARBA00023163"/>
    </source>
</evidence>
<evidence type="ECO:0000259" key="7">
    <source>
        <dbReference type="PROSITE" id="PS51745"/>
    </source>
</evidence>
<evidence type="ECO:0000256" key="1">
    <source>
        <dbReference type="ARBA" id="ARBA00004123"/>
    </source>
</evidence>
<dbReference type="InterPro" id="IPR044835">
    <property type="entry name" value="ARF_plant"/>
</dbReference>
<gene>
    <name evidence="8" type="ORF">NE237_023496</name>
</gene>
<evidence type="ECO:0000256" key="6">
    <source>
        <dbReference type="RuleBase" id="RU004549"/>
    </source>
</evidence>
<keyword evidence="6" id="KW-0678">Repressor</keyword>
<comment type="function">
    <text evidence="6">Aux/IAA proteins are short-lived transcriptional factors that function as repressors of early auxin response genes at low auxin concentrations.</text>
</comment>
<dbReference type="SUPFAM" id="SSF54277">
    <property type="entry name" value="CAD &amp; PB1 domains"/>
    <property type="match status" value="1"/>
</dbReference>
<evidence type="ECO:0000256" key="4">
    <source>
        <dbReference type="ARBA" id="ARBA00023242"/>
    </source>
</evidence>
<dbReference type="AlphaFoldDB" id="A0A9Q0K5G1"/>
<keyword evidence="9" id="KW-1185">Reference proteome</keyword>
<comment type="subcellular location">
    <subcellularLocation>
        <location evidence="1 6">Nucleus</location>
    </subcellularLocation>
</comment>
<evidence type="ECO:0000256" key="2">
    <source>
        <dbReference type="ARBA" id="ARBA00023015"/>
    </source>
</evidence>
<reference evidence="8" key="1">
    <citation type="journal article" date="2023" name="Plant J.">
        <title>The genome of the king protea, Protea cynaroides.</title>
        <authorList>
            <person name="Chang J."/>
            <person name="Duong T.A."/>
            <person name="Schoeman C."/>
            <person name="Ma X."/>
            <person name="Roodt D."/>
            <person name="Barker N."/>
            <person name="Li Z."/>
            <person name="Van de Peer Y."/>
            <person name="Mizrachi E."/>
        </authorList>
    </citation>
    <scope>NUCLEOTIDE SEQUENCE</scope>
    <source>
        <tissue evidence="8">Young leaves</tissue>
    </source>
</reference>
<keyword evidence="4 6" id="KW-0539">Nucleus</keyword>
<evidence type="ECO:0000313" key="9">
    <source>
        <dbReference type="Proteomes" id="UP001141806"/>
    </source>
</evidence>
<accession>A0A9Q0K5G1</accession>
<dbReference type="InterPro" id="IPR053793">
    <property type="entry name" value="PB1-like"/>
</dbReference>
<dbReference type="PROSITE" id="PS51745">
    <property type="entry name" value="PB1"/>
    <property type="match status" value="1"/>
</dbReference>
<evidence type="ECO:0000256" key="5">
    <source>
        <dbReference type="ARBA" id="ARBA00023294"/>
    </source>
</evidence>
<dbReference type="EMBL" id="JAMYWD010000008">
    <property type="protein sequence ID" value="KAJ4963557.1"/>
    <property type="molecule type" value="Genomic_DNA"/>
</dbReference>
<dbReference type="Pfam" id="PF02309">
    <property type="entry name" value="AUX_IAA"/>
    <property type="match status" value="1"/>
</dbReference>
<dbReference type="GO" id="GO:0009734">
    <property type="term" value="P:auxin-activated signaling pathway"/>
    <property type="evidence" value="ECO:0007669"/>
    <property type="project" value="UniProtKB-UniRule"/>
</dbReference>
<dbReference type="GO" id="GO:0005634">
    <property type="term" value="C:nucleus"/>
    <property type="evidence" value="ECO:0007669"/>
    <property type="project" value="UniProtKB-SubCell"/>
</dbReference>
<dbReference type="GO" id="GO:0006355">
    <property type="term" value="P:regulation of DNA-templated transcription"/>
    <property type="evidence" value="ECO:0007669"/>
    <property type="project" value="InterPro"/>
</dbReference>
<dbReference type="GO" id="GO:0003677">
    <property type="term" value="F:DNA binding"/>
    <property type="evidence" value="ECO:0007669"/>
    <property type="project" value="InterPro"/>
</dbReference>
<dbReference type="PANTHER" id="PTHR31384:SF115">
    <property type="entry name" value="AUXIN RESPONSE FACTOR 6"/>
    <property type="match status" value="1"/>
</dbReference>
<evidence type="ECO:0000313" key="8">
    <source>
        <dbReference type="EMBL" id="KAJ4963557.1"/>
    </source>
</evidence>
<dbReference type="InterPro" id="IPR033389">
    <property type="entry name" value="AUX/IAA_dom"/>
</dbReference>
<comment type="subunit">
    <text evidence="6">Homodimers and heterodimers.</text>
</comment>
<dbReference type="OrthoDB" id="1934346at2759"/>
<proteinExistence type="inferred from homology"/>
<comment type="similarity">
    <text evidence="6">Belongs to the Aux/IAA family.</text>
</comment>